<dbReference type="GO" id="GO:0016829">
    <property type="term" value="F:lyase activity"/>
    <property type="evidence" value="ECO:0007669"/>
    <property type="project" value="UniProtKB-UniRule"/>
</dbReference>
<dbReference type="NCBIfam" id="TIGR00299">
    <property type="entry name" value="nickel pincer cofactor biosynthesis protein LarC"/>
    <property type="match status" value="1"/>
</dbReference>
<keyword evidence="2" id="KW-0456">Lyase</keyword>
<evidence type="ECO:0000256" key="2">
    <source>
        <dbReference type="HAMAP-Rule" id="MF_01074"/>
    </source>
</evidence>
<dbReference type="EMBL" id="MRZU01000003">
    <property type="protein sequence ID" value="OUJ19301.1"/>
    <property type="molecule type" value="Genomic_DNA"/>
</dbReference>
<reference evidence="3 4" key="1">
    <citation type="submission" date="2016-12" db="EMBL/GenBank/DDBJ databases">
        <title>Discovery of methanogenic haloarchaea.</title>
        <authorList>
            <person name="Sorokin D.Y."/>
            <person name="Makarova K.S."/>
            <person name="Abbas B."/>
            <person name="Ferrer M."/>
            <person name="Golyshin P.N."/>
        </authorList>
    </citation>
    <scope>NUCLEOTIDE SEQUENCE [LARGE SCALE GENOMIC DNA]</scope>
    <source>
        <strain evidence="3">AMET1</strain>
    </source>
</reference>
<keyword evidence="4" id="KW-1185">Reference proteome</keyword>
<dbReference type="OrthoDB" id="10691at2157"/>
<dbReference type="RefSeq" id="WP_086637320.1">
    <property type="nucleotide sequence ID" value="NZ_MRZU01000003.1"/>
</dbReference>
<evidence type="ECO:0000256" key="1">
    <source>
        <dbReference type="ARBA" id="ARBA00022596"/>
    </source>
</evidence>
<dbReference type="HAMAP" id="MF_01074">
    <property type="entry name" value="LarC"/>
    <property type="match status" value="1"/>
</dbReference>
<comment type="caution">
    <text evidence="3">The sequence shown here is derived from an EMBL/GenBank/DDBJ whole genome shotgun (WGS) entry which is preliminary data.</text>
</comment>
<evidence type="ECO:0000313" key="3">
    <source>
        <dbReference type="EMBL" id="OUJ19301.1"/>
    </source>
</evidence>
<gene>
    <name evidence="3" type="ORF">AMET1_0956</name>
</gene>
<proteinExistence type="inferred from homology"/>
<dbReference type="GO" id="GO:0016151">
    <property type="term" value="F:nickel cation binding"/>
    <property type="evidence" value="ECO:0007669"/>
    <property type="project" value="UniProtKB-UniRule"/>
</dbReference>
<dbReference type="PANTHER" id="PTHR36566">
    <property type="entry name" value="NICKEL INSERTION PROTEIN-RELATED"/>
    <property type="match status" value="1"/>
</dbReference>
<name>A0A1Y3GCW6_9EURY</name>
<dbReference type="InterPro" id="IPR002822">
    <property type="entry name" value="Ni_insertion"/>
</dbReference>
<evidence type="ECO:0000313" key="4">
    <source>
        <dbReference type="Proteomes" id="UP000195137"/>
    </source>
</evidence>
<comment type="similarity">
    <text evidence="2">Belongs to the LarC family.</text>
</comment>
<dbReference type="AlphaFoldDB" id="A0A1Y3GCW6"/>
<dbReference type="Gene3D" id="3.10.20.300">
    <property type="entry name" value="mk0293 like domain"/>
    <property type="match status" value="1"/>
</dbReference>
<organism evidence="3 4">
    <name type="scientific">Methanonatronarchaeum thermophilum</name>
    <dbReference type="NCBI Taxonomy" id="1927129"/>
    <lineage>
        <taxon>Archaea</taxon>
        <taxon>Methanobacteriati</taxon>
        <taxon>Methanobacteriota</taxon>
        <taxon>Methanonatronarchaeia</taxon>
        <taxon>Methanonatronarchaeales</taxon>
        <taxon>Methanonatronarchaeaceae</taxon>
        <taxon>Methanonatronarchaeum</taxon>
    </lineage>
</organism>
<dbReference type="Gene3D" id="3.30.70.1380">
    <property type="entry name" value="Transcriptional regulatory protein pf0864 domain like"/>
    <property type="match status" value="1"/>
</dbReference>
<dbReference type="Pfam" id="PF01969">
    <property type="entry name" value="Ni_insertion"/>
    <property type="match status" value="1"/>
</dbReference>
<dbReference type="PANTHER" id="PTHR36566:SF1">
    <property type="entry name" value="PYRIDINIUM-3,5-BISTHIOCARBOXYLIC ACID MONONUCLEOTIDE NICKEL INSERTION PROTEIN"/>
    <property type="match status" value="1"/>
</dbReference>
<accession>A0A1Y3GCW6</accession>
<protein>
    <recommendedName>
        <fullName evidence="2">Putative nickel insertion protein</fullName>
    </recommendedName>
</protein>
<sequence>MGNKNIAIFVPSTGASGDMIIGSLIDTGANSDLILNKIKEVADEAGEIDINVSRTTRNSVSGLRVNINSSDSKLSFGEMLEIIKDSSLNEQSKEKSIQVLRNLKEAEDKVHRDFSGFHEVGKVDALADIVGSIVGYYDLGLNNKEVYCTELKVGGGYTETEHGLLSAPTPATLEILKENKMKFSGGPVTKEILTPTGAAILSVFIDKFTTFFPPIKINRIGRGAGKMKLKSPNLLTLCIGESQGNLIEDSVGMLETNIDDVEGEDVGYVIEKLLEEGALDVSVVPALMKKSRMGNILKVISKKEDLEKLSEIIIEETGTLGVRVSEETHRLIAEREFKIVKIFDYKVKVKIGRFKNGRIIDISPEYDDCMKIAKKTGKPLQQIKKIAVNKAMEDIN</sequence>
<dbReference type="Proteomes" id="UP000195137">
    <property type="component" value="Unassembled WGS sequence"/>
</dbReference>
<keyword evidence="1 2" id="KW-0533">Nickel</keyword>